<organism evidence="1">
    <name type="scientific">viral metagenome</name>
    <dbReference type="NCBI Taxonomy" id="1070528"/>
    <lineage>
        <taxon>unclassified sequences</taxon>
        <taxon>metagenomes</taxon>
        <taxon>organismal metagenomes</taxon>
    </lineage>
</organism>
<dbReference type="AlphaFoldDB" id="A0A6M3XB45"/>
<gene>
    <name evidence="1" type="ORF">TM448B00343_0002</name>
</gene>
<dbReference type="Pfam" id="PF04404">
    <property type="entry name" value="ERF"/>
    <property type="match status" value="1"/>
</dbReference>
<proteinExistence type="predicted"/>
<dbReference type="EMBL" id="MT144611">
    <property type="protein sequence ID" value="QJH94996.1"/>
    <property type="molecule type" value="Genomic_DNA"/>
</dbReference>
<reference evidence="1" key="1">
    <citation type="submission" date="2020-03" db="EMBL/GenBank/DDBJ databases">
        <title>The deep terrestrial virosphere.</title>
        <authorList>
            <person name="Holmfeldt K."/>
            <person name="Nilsson E."/>
            <person name="Simone D."/>
            <person name="Lopez-Fernandez M."/>
            <person name="Wu X."/>
            <person name="de Brujin I."/>
            <person name="Lundin D."/>
            <person name="Andersson A."/>
            <person name="Bertilsson S."/>
            <person name="Dopson M."/>
        </authorList>
    </citation>
    <scope>NUCLEOTIDE SEQUENCE</scope>
    <source>
        <strain evidence="1">TM448B00343</strain>
    </source>
</reference>
<accession>A0A6M3XB45</accession>
<dbReference type="InterPro" id="IPR007499">
    <property type="entry name" value="ERF_bacteria_virus"/>
</dbReference>
<protein>
    <submittedName>
        <fullName evidence="1">Putative Erf family protein</fullName>
    </submittedName>
</protein>
<sequence>MEKQLIFERMAKVMQDVDFIGKDRKNTGQNYNFRGIDDVYNALHEKLAANQIFVAPGVIAAHHEERTSKSGSVLIYRIITMRYRFYTTDGSFVEMESIGEGMDPGDKSSNKAMSAAQKYALIQAFLIPTKEEKDSENDSHELKPGARKAIAPAPSSGDFIADHASPSQEVSTSKAKELADHIKAEAEKRTIDYKSFKTWLFTIQKDWKVANGGGANRAAKRALVLVGKKFGNLSLEEGKVEDLEYFIKLIGTKKDPFEAFIDHMSKEA</sequence>
<evidence type="ECO:0000313" key="1">
    <source>
        <dbReference type="EMBL" id="QJH94996.1"/>
    </source>
</evidence>
<name>A0A6M3XB45_9ZZZZ</name>